<feature type="region of interest" description="Disordered" evidence="1">
    <location>
        <begin position="345"/>
        <end position="369"/>
    </location>
</feature>
<dbReference type="EMBL" id="CADCTG010000181">
    <property type="protein sequence ID" value="CAA9255663.1"/>
    <property type="molecule type" value="Genomic_DNA"/>
</dbReference>
<feature type="compositionally biased region" description="Basic residues" evidence="1">
    <location>
        <begin position="348"/>
        <end position="367"/>
    </location>
</feature>
<reference evidence="2" key="1">
    <citation type="submission" date="2020-02" db="EMBL/GenBank/DDBJ databases">
        <authorList>
            <person name="Meier V. D."/>
        </authorList>
    </citation>
    <scope>NUCLEOTIDE SEQUENCE</scope>
    <source>
        <strain evidence="2">AVDCRST_MAG08</strain>
    </source>
</reference>
<feature type="region of interest" description="Disordered" evidence="1">
    <location>
        <begin position="567"/>
        <end position="612"/>
    </location>
</feature>
<sequence>VRRRRLLPPARGDHQRLLRPMDRLARGAVVERGLHGPGGRLRRARLRRGGHGQPPGHRRPRHLDRRGRLRAGLGAALRHLGGGDGGDGHPHLHPHPPLQRGLHVARRDPAALLRLPLAVHLHDADAGDGGQPRPALLRLGGGGPRELPAHRLLVRPRQRKRRGHEGLHRQPRRRLLLHARRGAGLPHLRQHRLLRDLRRRAAAHGRHLPRAELYRADRRAAVPRRLRQVGAAGPAHLAAGRDGGADAGFGADPRRHHGDGGRVPRVPHVAADGVRAERAHPGHLRGRLDRAIRRDDRLRAERHQAHHRLLHLLAARLHVLRCGCGRIPSGDVPPLHPRLLQGAALPGRRQRHPRHVGRAGHPPHGRHLVQDPRHLRRDVDRQLGVGRHPLLRRLLFQGRHTRSGLRGAQPGRRLRLHLRHPRGLPHRLLFVAAADLDLPRRAAGGRAHHGAHSRKPGGDAGAAAAARGGRGAGRLPVLRLLRGRARARFLGRFHRERGAQPHHARHARGAGLGAAGAHRGRGARDRARLFPLHGGARPPGAVGRRRARAVPLPAQQVVFRRAVRPNLRRPCPSPRRRVLEDRRRPHHRRHAERRRQLGRRRVPRRRPHPDRACGELRLRHDHRPRLLRFALHARSPL</sequence>
<feature type="compositionally biased region" description="Basic residues" evidence="1">
    <location>
        <begin position="40"/>
        <end position="65"/>
    </location>
</feature>
<feature type="region of interest" description="Disordered" evidence="1">
    <location>
        <begin position="232"/>
        <end position="265"/>
    </location>
</feature>
<dbReference type="GO" id="GO:0016491">
    <property type="term" value="F:oxidoreductase activity"/>
    <property type="evidence" value="ECO:0007669"/>
    <property type="project" value="UniProtKB-KW"/>
</dbReference>
<proteinExistence type="predicted"/>
<evidence type="ECO:0000256" key="1">
    <source>
        <dbReference type="SAM" id="MobiDB-lite"/>
    </source>
</evidence>
<feature type="non-terminal residue" evidence="2">
    <location>
        <position position="1"/>
    </location>
</feature>
<feature type="compositionally biased region" description="Basic residues" evidence="1">
    <location>
        <begin position="584"/>
        <end position="608"/>
    </location>
</feature>
<evidence type="ECO:0000313" key="2">
    <source>
        <dbReference type="EMBL" id="CAA9255663.1"/>
    </source>
</evidence>
<protein>
    <submittedName>
        <fullName evidence="2">NADH-ubiquinone oxidoreductase chain L</fullName>
        <ecNumber evidence="2">1.6.5.3</ecNumber>
    </submittedName>
</protein>
<gene>
    <name evidence="2" type="ORF">AVDCRST_MAG08-2429</name>
</gene>
<feature type="compositionally biased region" description="Basic residues" evidence="1">
    <location>
        <begin position="446"/>
        <end position="455"/>
    </location>
</feature>
<feature type="region of interest" description="Disordered" evidence="1">
    <location>
        <begin position="497"/>
        <end position="523"/>
    </location>
</feature>
<name>A0A6J4INJ0_9PROT</name>
<dbReference type="AlphaFoldDB" id="A0A6J4INJ0"/>
<keyword evidence="2" id="KW-0830">Ubiquinone</keyword>
<feature type="compositionally biased region" description="Basic residues" evidence="1">
    <location>
        <begin position="497"/>
        <end position="508"/>
    </location>
</feature>
<keyword evidence="2" id="KW-0560">Oxidoreductase</keyword>
<feature type="region of interest" description="Disordered" evidence="1">
    <location>
        <begin position="528"/>
        <end position="547"/>
    </location>
</feature>
<feature type="region of interest" description="Disordered" evidence="1">
    <location>
        <begin position="31"/>
        <end position="65"/>
    </location>
</feature>
<feature type="region of interest" description="Disordered" evidence="1">
    <location>
        <begin position="443"/>
        <end position="469"/>
    </location>
</feature>
<dbReference type="EC" id="1.6.5.3" evidence="2"/>
<organism evidence="2">
    <name type="scientific">uncultured Acetobacteraceae bacterium</name>
    <dbReference type="NCBI Taxonomy" id="169975"/>
    <lineage>
        <taxon>Bacteria</taxon>
        <taxon>Pseudomonadati</taxon>
        <taxon>Pseudomonadota</taxon>
        <taxon>Alphaproteobacteria</taxon>
        <taxon>Acetobacterales</taxon>
        <taxon>Acetobacteraceae</taxon>
        <taxon>environmental samples</taxon>
    </lineage>
</organism>
<accession>A0A6J4INJ0</accession>
<feature type="non-terminal residue" evidence="2">
    <location>
        <position position="637"/>
    </location>
</feature>